<comment type="similarity">
    <text evidence="1 10">Belongs to the GHMP kinase family. IspE subfamily.</text>
</comment>
<dbReference type="InterPro" id="IPR014721">
    <property type="entry name" value="Ribsml_uS5_D2-typ_fold_subgr"/>
</dbReference>
<evidence type="ECO:0000256" key="7">
    <source>
        <dbReference type="ARBA" id="ARBA00022840"/>
    </source>
</evidence>
<dbReference type="InterPro" id="IPR020568">
    <property type="entry name" value="Ribosomal_Su5_D2-typ_SF"/>
</dbReference>
<sequence>MTKPLTLHDTAHAKINLFLHVTGRRPDGYHLLDSLAVFAGAGDRISAEKHDSECLLSITGPFSVGLSASDDNLVLKAAHALRQKAGITQGVHLTLEKNLPVASGIGGGSADAASALRLLSTLWEVDPALLPNIAPTLGADVPVCLGQTPTRMLGIGEILEAGPTLPEGGILLANPGIGVSTPDIFRRFSQTGGPQPRTAPILPMHWENMQHLASTLTDTTNDLQPPAVSLAPIINETLAAIATLPNCLLSRMSGSGATCFGLFPTAENAHAAAQILREHHNWWIWGGAFASTEK</sequence>
<dbReference type="Gene3D" id="3.30.230.10">
    <property type="match status" value="1"/>
</dbReference>
<organism evidence="13 14">
    <name type="scientific">Neokomagataea anthophila</name>
    <dbReference type="NCBI Taxonomy" id="2826925"/>
    <lineage>
        <taxon>Bacteria</taxon>
        <taxon>Pseudomonadati</taxon>
        <taxon>Pseudomonadota</taxon>
        <taxon>Alphaproteobacteria</taxon>
        <taxon>Acetobacterales</taxon>
        <taxon>Acetobacteraceae</taxon>
        <taxon>Neokomagataea</taxon>
    </lineage>
</organism>
<keyword evidence="4 10" id="KW-0808">Transferase</keyword>
<dbReference type="GO" id="GO:0050515">
    <property type="term" value="F:4-(cytidine 5'-diphospho)-2-C-methyl-D-erythritol kinase activity"/>
    <property type="evidence" value="ECO:0007669"/>
    <property type="project" value="UniProtKB-EC"/>
</dbReference>
<dbReference type="EMBL" id="JAGRQH010000004">
    <property type="protein sequence ID" value="MBR0559999.1"/>
    <property type="molecule type" value="Genomic_DNA"/>
</dbReference>
<keyword evidence="8 10" id="KW-0414">Isoprene biosynthesis</keyword>
<dbReference type="SUPFAM" id="SSF55060">
    <property type="entry name" value="GHMP Kinase, C-terminal domain"/>
    <property type="match status" value="1"/>
</dbReference>
<evidence type="ECO:0000313" key="13">
    <source>
        <dbReference type="EMBL" id="MBR0559999.1"/>
    </source>
</evidence>
<dbReference type="InterPro" id="IPR013750">
    <property type="entry name" value="GHMP_kinase_C_dom"/>
</dbReference>
<reference evidence="13 14" key="1">
    <citation type="submission" date="2021-04" db="EMBL/GenBank/DDBJ databases">
        <title>The complete genome sequence of Neokomagataea sp. TBRC 2177.</title>
        <authorList>
            <person name="Charoenyingcharoen P."/>
            <person name="Yukphan P."/>
        </authorList>
    </citation>
    <scope>NUCLEOTIDE SEQUENCE [LARGE SCALE GENOMIC DNA]</scope>
    <source>
        <strain evidence="13 14">TBRC 2177</strain>
    </source>
</reference>
<dbReference type="NCBIfam" id="NF011202">
    <property type="entry name" value="PRK14608.1"/>
    <property type="match status" value="1"/>
</dbReference>
<keyword evidence="14" id="KW-1185">Reference proteome</keyword>
<comment type="function">
    <text evidence="10">Catalyzes the phosphorylation of the position 2 hydroxy group of 4-diphosphocytidyl-2C-methyl-D-erythritol.</text>
</comment>
<evidence type="ECO:0000313" key="14">
    <source>
        <dbReference type="Proteomes" id="UP000677812"/>
    </source>
</evidence>
<keyword evidence="7 10" id="KW-0067">ATP-binding</keyword>
<dbReference type="InterPro" id="IPR006204">
    <property type="entry name" value="GHMP_kinase_N_dom"/>
</dbReference>
<dbReference type="NCBIfam" id="TIGR00154">
    <property type="entry name" value="ispE"/>
    <property type="match status" value="1"/>
</dbReference>
<dbReference type="HAMAP" id="MF_00061">
    <property type="entry name" value="IspE"/>
    <property type="match status" value="1"/>
</dbReference>
<dbReference type="Gene3D" id="3.30.70.890">
    <property type="entry name" value="GHMP kinase, C-terminal domain"/>
    <property type="match status" value="1"/>
</dbReference>
<dbReference type="Proteomes" id="UP000677812">
    <property type="component" value="Unassembled WGS sequence"/>
</dbReference>
<dbReference type="Pfam" id="PF00288">
    <property type="entry name" value="GHMP_kinases_N"/>
    <property type="match status" value="1"/>
</dbReference>
<dbReference type="RefSeq" id="WP_211681981.1">
    <property type="nucleotide sequence ID" value="NZ_JAGRQH010000004.1"/>
</dbReference>
<name>A0ABS5E7Z1_9PROT</name>
<evidence type="ECO:0000256" key="10">
    <source>
        <dbReference type="HAMAP-Rule" id="MF_00061"/>
    </source>
</evidence>
<evidence type="ECO:0000256" key="8">
    <source>
        <dbReference type="ARBA" id="ARBA00023229"/>
    </source>
</evidence>
<dbReference type="SUPFAM" id="SSF54211">
    <property type="entry name" value="Ribosomal protein S5 domain 2-like"/>
    <property type="match status" value="1"/>
</dbReference>
<keyword evidence="6 10" id="KW-0418">Kinase</keyword>
<evidence type="ECO:0000256" key="1">
    <source>
        <dbReference type="ARBA" id="ARBA00009684"/>
    </source>
</evidence>
<comment type="pathway">
    <text evidence="10">Isoprenoid biosynthesis; isopentenyl diphosphate biosynthesis via DXP pathway; isopentenyl diphosphate from 1-deoxy-D-xylulose 5-phosphate: step 3/6.</text>
</comment>
<feature type="active site" evidence="10">
    <location>
        <position position="14"/>
    </location>
</feature>
<dbReference type="InterPro" id="IPR036554">
    <property type="entry name" value="GHMP_kinase_C_sf"/>
</dbReference>
<dbReference type="EC" id="2.7.1.148" evidence="2 10"/>
<evidence type="ECO:0000256" key="4">
    <source>
        <dbReference type="ARBA" id="ARBA00022679"/>
    </source>
</evidence>
<proteinExistence type="inferred from homology"/>
<evidence type="ECO:0000259" key="11">
    <source>
        <dbReference type="Pfam" id="PF00288"/>
    </source>
</evidence>
<evidence type="ECO:0000256" key="3">
    <source>
        <dbReference type="ARBA" id="ARBA00017473"/>
    </source>
</evidence>
<evidence type="ECO:0000259" key="12">
    <source>
        <dbReference type="Pfam" id="PF08544"/>
    </source>
</evidence>
<comment type="caution">
    <text evidence="13">The sequence shown here is derived from an EMBL/GenBank/DDBJ whole genome shotgun (WGS) entry which is preliminary data.</text>
</comment>
<comment type="catalytic activity">
    <reaction evidence="10">
        <text>4-CDP-2-C-methyl-D-erythritol + ATP = 4-CDP-2-C-methyl-D-erythritol 2-phosphate + ADP + H(+)</text>
        <dbReference type="Rhea" id="RHEA:18437"/>
        <dbReference type="ChEBI" id="CHEBI:15378"/>
        <dbReference type="ChEBI" id="CHEBI:30616"/>
        <dbReference type="ChEBI" id="CHEBI:57823"/>
        <dbReference type="ChEBI" id="CHEBI:57919"/>
        <dbReference type="ChEBI" id="CHEBI:456216"/>
        <dbReference type="EC" id="2.7.1.148"/>
    </reaction>
</comment>
<gene>
    <name evidence="10" type="primary">ispE</name>
    <name evidence="13" type="ORF">KB213_08035</name>
</gene>
<dbReference type="PIRSF" id="PIRSF010376">
    <property type="entry name" value="IspE"/>
    <property type="match status" value="1"/>
</dbReference>
<evidence type="ECO:0000256" key="9">
    <source>
        <dbReference type="ARBA" id="ARBA00032554"/>
    </source>
</evidence>
<evidence type="ECO:0000256" key="2">
    <source>
        <dbReference type="ARBA" id="ARBA00012052"/>
    </source>
</evidence>
<evidence type="ECO:0000256" key="6">
    <source>
        <dbReference type="ARBA" id="ARBA00022777"/>
    </source>
</evidence>
<feature type="domain" description="GHMP kinase C-terminal" evidence="12">
    <location>
        <begin position="210"/>
        <end position="279"/>
    </location>
</feature>
<keyword evidence="5 10" id="KW-0547">Nucleotide-binding</keyword>
<dbReference type="Pfam" id="PF08544">
    <property type="entry name" value="GHMP_kinases_C"/>
    <property type="match status" value="1"/>
</dbReference>
<feature type="binding site" evidence="10">
    <location>
        <begin position="100"/>
        <end position="110"/>
    </location>
    <ligand>
        <name>ATP</name>
        <dbReference type="ChEBI" id="CHEBI:30616"/>
    </ligand>
</feature>
<dbReference type="PANTHER" id="PTHR43527">
    <property type="entry name" value="4-DIPHOSPHOCYTIDYL-2-C-METHYL-D-ERYTHRITOL KINASE, CHLOROPLASTIC"/>
    <property type="match status" value="1"/>
</dbReference>
<feature type="domain" description="GHMP kinase N-terminal" evidence="11">
    <location>
        <begin position="72"/>
        <end position="144"/>
    </location>
</feature>
<accession>A0ABS5E7Z1</accession>
<evidence type="ECO:0000256" key="5">
    <source>
        <dbReference type="ARBA" id="ARBA00022741"/>
    </source>
</evidence>
<protein>
    <recommendedName>
        <fullName evidence="3 10">4-diphosphocytidyl-2-C-methyl-D-erythritol kinase</fullName>
        <shortName evidence="10">CMK</shortName>
        <ecNumber evidence="2 10">2.7.1.148</ecNumber>
    </recommendedName>
    <alternativeName>
        <fullName evidence="9 10">4-(cytidine-5'-diphospho)-2-C-methyl-D-erythritol kinase</fullName>
    </alternativeName>
</protein>
<feature type="active site" evidence="10">
    <location>
        <position position="140"/>
    </location>
</feature>
<dbReference type="InterPro" id="IPR004424">
    <property type="entry name" value="IspE"/>
</dbReference>
<dbReference type="PANTHER" id="PTHR43527:SF2">
    <property type="entry name" value="4-DIPHOSPHOCYTIDYL-2-C-METHYL-D-ERYTHRITOL KINASE, CHLOROPLASTIC"/>
    <property type="match status" value="1"/>
</dbReference>